<keyword evidence="1" id="KW-0812">Transmembrane</keyword>
<accession>A0A9P4LWQ0</accession>
<protein>
    <submittedName>
        <fullName evidence="2">Uncharacterized protein</fullName>
    </submittedName>
</protein>
<organism evidence="2 3">
    <name type="scientific">Saccharata proteae CBS 121410</name>
    <dbReference type="NCBI Taxonomy" id="1314787"/>
    <lineage>
        <taxon>Eukaryota</taxon>
        <taxon>Fungi</taxon>
        <taxon>Dikarya</taxon>
        <taxon>Ascomycota</taxon>
        <taxon>Pezizomycotina</taxon>
        <taxon>Dothideomycetes</taxon>
        <taxon>Dothideomycetes incertae sedis</taxon>
        <taxon>Botryosphaeriales</taxon>
        <taxon>Saccharataceae</taxon>
        <taxon>Saccharata</taxon>
    </lineage>
</organism>
<sequence>MSSWFGASSNDTISWESEPKVRGTWTIISTCIVTIGLCVSKAIHLNIPDYKGAAQQKWLQLSWMLLGLLAPEMKRDAAALGQRLRSLLGESEKNSVTQDYPWTKTHSFYAIMGGFAFDTTSTGKHIMPGHHTRLTLTPRALQFLAKHDPHLIPNHTVEQIEDKSKADPMIKFVTCVQALWFCIQCIHRVAAGLAISLLELNTFAHSVCALLIYLLWWHKPLNIKEPTLVQGERMLEICAVMCLASELDGEAAEFDLFQYLPRFRDSDEAVLEKSVGIYRQTAEEQEGAKRIRFSPGQDSPDASDYTYLAFMGFTLAGALYGGLHLIAWDAPFSSASEKYLWRASGIILVSSGPGCALLLAIRTWYLRGIIEWRDEPLRNHDSFLVRTIVLGFQSWVGGGYYVTSGLLVTFFLLYMAARAYLVVECFINVANLPASVFEIPSWTQYVPHIT</sequence>
<gene>
    <name evidence="2" type="ORF">K490DRAFT_43717</name>
</gene>
<dbReference type="OrthoDB" id="3061561at2759"/>
<keyword evidence="3" id="KW-1185">Reference proteome</keyword>
<dbReference type="PANTHER" id="PTHR35043">
    <property type="entry name" value="TRANSCRIPTION FACTOR DOMAIN-CONTAINING PROTEIN"/>
    <property type="match status" value="1"/>
</dbReference>
<feature type="transmembrane region" description="Helical" evidence="1">
    <location>
        <begin position="408"/>
        <end position="427"/>
    </location>
</feature>
<dbReference type="PANTHER" id="PTHR35043:SF9">
    <property type="match status" value="1"/>
</dbReference>
<dbReference type="Proteomes" id="UP000799776">
    <property type="component" value="Unassembled WGS sequence"/>
</dbReference>
<evidence type="ECO:0000256" key="1">
    <source>
        <dbReference type="SAM" id="Phobius"/>
    </source>
</evidence>
<dbReference type="AlphaFoldDB" id="A0A9P4LWQ0"/>
<keyword evidence="1" id="KW-0472">Membrane</keyword>
<feature type="transmembrane region" description="Helical" evidence="1">
    <location>
        <begin position="339"/>
        <end position="362"/>
    </location>
</feature>
<keyword evidence="1" id="KW-1133">Transmembrane helix</keyword>
<proteinExistence type="predicted"/>
<dbReference type="EMBL" id="ML978723">
    <property type="protein sequence ID" value="KAF2086759.1"/>
    <property type="molecule type" value="Genomic_DNA"/>
</dbReference>
<feature type="transmembrane region" description="Helical" evidence="1">
    <location>
        <begin position="305"/>
        <end position="327"/>
    </location>
</feature>
<evidence type="ECO:0000313" key="3">
    <source>
        <dbReference type="Proteomes" id="UP000799776"/>
    </source>
</evidence>
<reference evidence="2" key="1">
    <citation type="journal article" date="2020" name="Stud. Mycol.">
        <title>101 Dothideomycetes genomes: a test case for predicting lifestyles and emergence of pathogens.</title>
        <authorList>
            <person name="Haridas S."/>
            <person name="Albert R."/>
            <person name="Binder M."/>
            <person name="Bloem J."/>
            <person name="Labutti K."/>
            <person name="Salamov A."/>
            <person name="Andreopoulos B."/>
            <person name="Baker S."/>
            <person name="Barry K."/>
            <person name="Bills G."/>
            <person name="Bluhm B."/>
            <person name="Cannon C."/>
            <person name="Castanera R."/>
            <person name="Culley D."/>
            <person name="Daum C."/>
            <person name="Ezra D."/>
            <person name="Gonzalez J."/>
            <person name="Henrissat B."/>
            <person name="Kuo A."/>
            <person name="Liang C."/>
            <person name="Lipzen A."/>
            <person name="Lutzoni F."/>
            <person name="Magnuson J."/>
            <person name="Mondo S."/>
            <person name="Nolan M."/>
            <person name="Ohm R."/>
            <person name="Pangilinan J."/>
            <person name="Park H.-J."/>
            <person name="Ramirez L."/>
            <person name="Alfaro M."/>
            <person name="Sun H."/>
            <person name="Tritt A."/>
            <person name="Yoshinaga Y."/>
            <person name="Zwiers L.-H."/>
            <person name="Turgeon B."/>
            <person name="Goodwin S."/>
            <person name="Spatafora J."/>
            <person name="Crous P."/>
            <person name="Grigoriev I."/>
        </authorList>
    </citation>
    <scope>NUCLEOTIDE SEQUENCE</scope>
    <source>
        <strain evidence="2">CBS 121410</strain>
    </source>
</reference>
<evidence type="ECO:0000313" key="2">
    <source>
        <dbReference type="EMBL" id="KAF2086759.1"/>
    </source>
</evidence>
<name>A0A9P4LWQ0_9PEZI</name>
<feature type="transmembrane region" description="Helical" evidence="1">
    <location>
        <begin position="189"/>
        <end position="216"/>
    </location>
</feature>
<comment type="caution">
    <text evidence="2">The sequence shown here is derived from an EMBL/GenBank/DDBJ whole genome shotgun (WGS) entry which is preliminary data.</text>
</comment>